<proteinExistence type="inferred from homology"/>
<gene>
    <name evidence="9 11" type="primary">lnt</name>
    <name evidence="11" type="ORF">SADO_14509</name>
</gene>
<dbReference type="EC" id="2.3.1.269" evidence="9"/>
<keyword evidence="6 9" id="KW-1133">Transmembrane helix</keyword>
<feature type="transmembrane region" description="Helical" evidence="9">
    <location>
        <begin position="49"/>
        <end position="70"/>
    </location>
</feature>
<dbReference type="PROSITE" id="PS50263">
    <property type="entry name" value="CN_HYDROLASE"/>
    <property type="match status" value="1"/>
</dbReference>
<evidence type="ECO:0000259" key="10">
    <source>
        <dbReference type="PROSITE" id="PS50263"/>
    </source>
</evidence>
<dbReference type="InterPro" id="IPR003010">
    <property type="entry name" value="C-N_Hydrolase"/>
</dbReference>
<feature type="domain" description="CN hydrolase" evidence="10">
    <location>
        <begin position="224"/>
        <end position="459"/>
    </location>
</feature>
<evidence type="ECO:0000256" key="7">
    <source>
        <dbReference type="ARBA" id="ARBA00023136"/>
    </source>
</evidence>
<keyword evidence="7 9" id="KW-0472">Membrane</keyword>
<feature type="transmembrane region" description="Helical" evidence="9">
    <location>
        <begin position="82"/>
        <end position="108"/>
    </location>
</feature>
<organism evidence="11 12">
    <name type="scientific">Salinisphaera dokdonensis CL-ES53</name>
    <dbReference type="NCBI Taxonomy" id="1304272"/>
    <lineage>
        <taxon>Bacteria</taxon>
        <taxon>Pseudomonadati</taxon>
        <taxon>Pseudomonadota</taxon>
        <taxon>Gammaproteobacteria</taxon>
        <taxon>Salinisphaerales</taxon>
        <taxon>Salinisphaeraceae</taxon>
        <taxon>Salinisphaera</taxon>
    </lineage>
</organism>
<evidence type="ECO:0000256" key="2">
    <source>
        <dbReference type="ARBA" id="ARBA00010065"/>
    </source>
</evidence>
<comment type="function">
    <text evidence="9">Catalyzes the phospholipid dependent N-acylation of the N-terminal cysteine of apolipoprotein, the last step in lipoprotein maturation.</text>
</comment>
<evidence type="ECO:0000256" key="3">
    <source>
        <dbReference type="ARBA" id="ARBA00022475"/>
    </source>
</evidence>
<dbReference type="Gene3D" id="3.60.110.10">
    <property type="entry name" value="Carbon-nitrogen hydrolase"/>
    <property type="match status" value="1"/>
</dbReference>
<protein>
    <recommendedName>
        <fullName evidence="9">Apolipoprotein N-acyltransferase</fullName>
        <shortName evidence="9">ALP N-acyltransferase</shortName>
        <ecNumber evidence="9">2.3.1.269</ecNumber>
    </recommendedName>
</protein>
<dbReference type="InterPro" id="IPR036526">
    <property type="entry name" value="C-N_Hydrolase_sf"/>
</dbReference>
<sequence length="497" mass="52534">MTLRFALQLSTALLAGAILVGAFAPFSLGWFAPLPLALVFGVGMTVRPLAAAAAGYVFGVGLFGVGVNWIHVAVEIFGASPFIAWAAALGLAALLAVFPATAFGLAAWAGARAAPLTKLALWPALWTLSEWLRGWLLTGFGWLQLGYAPISSDWVQWIAPFVGVLGVGSVIAVVAAGLAAITVTRRAWPALATGVLWVGLYALPGPAQPIGTDATGGSITILLVQGDIAQTRKWRADEREAIIDQYCALSAPYWDRADLIVWPETAIPAVYVNGRSSPYVELAHLVNHHRARLIAGTLRRGDGDLYNSMIDIGSGQASDKRHLVPFGEYVPFGEWLRPLLGDATVPAVDFAAAHATSTLPVAGARVGLPICYEIAFARDVRPAAAPSGLLVNASDDVWFGRSIGLWQNREIARMRAIETGRPVARATNTGLTAVIGADGSLNATIAPFRPGVLQATIKPRAGITPFVRWGNGPLVGFWAGIVLAVVVGRKRFHVILT</sequence>
<dbReference type="InterPro" id="IPR045378">
    <property type="entry name" value="LNT_N"/>
</dbReference>
<comment type="caution">
    <text evidence="11">The sequence shown here is derived from an EMBL/GenBank/DDBJ whole genome shotgun (WGS) entry which is preliminary data.</text>
</comment>
<keyword evidence="4 9" id="KW-0808">Transferase</keyword>
<accession>A0ABV2B3J8</accession>
<keyword evidence="5 9" id="KW-0812">Transmembrane</keyword>
<dbReference type="HAMAP" id="MF_01148">
    <property type="entry name" value="Lnt"/>
    <property type="match status" value="1"/>
</dbReference>
<feature type="transmembrane region" description="Helical" evidence="9">
    <location>
        <begin position="157"/>
        <end position="180"/>
    </location>
</feature>
<evidence type="ECO:0000256" key="1">
    <source>
        <dbReference type="ARBA" id="ARBA00004651"/>
    </source>
</evidence>
<evidence type="ECO:0000256" key="9">
    <source>
        <dbReference type="HAMAP-Rule" id="MF_01148"/>
    </source>
</evidence>
<comment type="subcellular location">
    <subcellularLocation>
        <location evidence="1 9">Cell membrane</location>
        <topology evidence="1 9">Multi-pass membrane protein</topology>
    </subcellularLocation>
</comment>
<comment type="caution">
    <text evidence="9">Lacks conserved residue(s) required for the propagation of feature annotation.</text>
</comment>
<evidence type="ECO:0000256" key="8">
    <source>
        <dbReference type="ARBA" id="ARBA00023315"/>
    </source>
</evidence>
<feature type="transmembrane region" description="Helical" evidence="9">
    <location>
        <begin position="466"/>
        <end position="487"/>
    </location>
</feature>
<comment type="catalytic activity">
    <reaction evidence="9">
        <text>N-terminal S-1,2-diacyl-sn-glyceryl-L-cysteinyl-[lipoprotein] + a glycerophospholipid = N-acyl-S-1,2-diacyl-sn-glyceryl-L-cysteinyl-[lipoprotein] + a 2-acyl-sn-glycero-3-phospholipid + H(+)</text>
        <dbReference type="Rhea" id="RHEA:48228"/>
        <dbReference type="Rhea" id="RHEA-COMP:14681"/>
        <dbReference type="Rhea" id="RHEA-COMP:14684"/>
        <dbReference type="ChEBI" id="CHEBI:15378"/>
        <dbReference type="ChEBI" id="CHEBI:136912"/>
        <dbReference type="ChEBI" id="CHEBI:140656"/>
        <dbReference type="ChEBI" id="CHEBI:140657"/>
        <dbReference type="ChEBI" id="CHEBI:140660"/>
        <dbReference type="EC" id="2.3.1.269"/>
    </reaction>
</comment>
<evidence type="ECO:0000313" key="12">
    <source>
        <dbReference type="Proteomes" id="UP001460888"/>
    </source>
</evidence>
<dbReference type="PANTHER" id="PTHR38686:SF1">
    <property type="entry name" value="APOLIPOPROTEIN N-ACYLTRANSFERASE"/>
    <property type="match status" value="1"/>
</dbReference>
<evidence type="ECO:0000313" key="11">
    <source>
        <dbReference type="EMBL" id="MES1930470.1"/>
    </source>
</evidence>
<dbReference type="Pfam" id="PF20154">
    <property type="entry name" value="LNT_N"/>
    <property type="match status" value="1"/>
</dbReference>
<dbReference type="CDD" id="cd07571">
    <property type="entry name" value="ALP_N-acyl_transferase"/>
    <property type="match status" value="1"/>
</dbReference>
<dbReference type="EMBL" id="APND01000005">
    <property type="protein sequence ID" value="MES1930470.1"/>
    <property type="molecule type" value="Genomic_DNA"/>
</dbReference>
<evidence type="ECO:0000256" key="5">
    <source>
        <dbReference type="ARBA" id="ARBA00022692"/>
    </source>
</evidence>
<dbReference type="PANTHER" id="PTHR38686">
    <property type="entry name" value="APOLIPOPROTEIN N-ACYLTRANSFERASE"/>
    <property type="match status" value="1"/>
</dbReference>
<comment type="pathway">
    <text evidence="9">Protein modification; lipoprotein biosynthesis (N-acyl transfer).</text>
</comment>
<dbReference type="Pfam" id="PF00795">
    <property type="entry name" value="CN_hydrolase"/>
    <property type="match status" value="1"/>
</dbReference>
<name>A0ABV2B3J8_9GAMM</name>
<dbReference type="NCBIfam" id="TIGR00546">
    <property type="entry name" value="lnt"/>
    <property type="match status" value="1"/>
</dbReference>
<keyword evidence="3 9" id="KW-1003">Cell membrane</keyword>
<dbReference type="Proteomes" id="UP001460888">
    <property type="component" value="Unassembled WGS sequence"/>
</dbReference>
<keyword evidence="8 9" id="KW-0012">Acyltransferase</keyword>
<evidence type="ECO:0000256" key="6">
    <source>
        <dbReference type="ARBA" id="ARBA00022989"/>
    </source>
</evidence>
<dbReference type="RefSeq" id="WP_353112717.1">
    <property type="nucleotide sequence ID" value="NZ_APND01000005.1"/>
</dbReference>
<dbReference type="SUPFAM" id="SSF56317">
    <property type="entry name" value="Carbon-nitrogen hydrolase"/>
    <property type="match status" value="1"/>
</dbReference>
<keyword evidence="12" id="KW-1185">Reference proteome</keyword>
<comment type="similarity">
    <text evidence="2 9">Belongs to the CN hydrolase family. Apolipoprotein N-acyltransferase subfamily.</text>
</comment>
<reference evidence="11 12" key="1">
    <citation type="submission" date="2013-03" db="EMBL/GenBank/DDBJ databases">
        <title>Salinisphaera dokdonensis CL-ES53 Genome Sequencing.</title>
        <authorList>
            <person name="Li C."/>
            <person name="Lai Q."/>
            <person name="Shao Z."/>
        </authorList>
    </citation>
    <scope>NUCLEOTIDE SEQUENCE [LARGE SCALE GENOMIC DNA]</scope>
    <source>
        <strain evidence="11 12">CL-ES53</strain>
    </source>
</reference>
<dbReference type="InterPro" id="IPR004563">
    <property type="entry name" value="Apolipo_AcylTrfase"/>
</dbReference>
<evidence type="ECO:0000256" key="4">
    <source>
        <dbReference type="ARBA" id="ARBA00022679"/>
    </source>
</evidence>
<feature type="transmembrane region" description="Helical" evidence="9">
    <location>
        <begin position="12"/>
        <end position="42"/>
    </location>
</feature>